<dbReference type="EMBL" id="JAWDGP010003866">
    <property type="protein sequence ID" value="KAK3770136.1"/>
    <property type="molecule type" value="Genomic_DNA"/>
</dbReference>
<accession>A0AAE0ZJL3</accession>
<name>A0AAE0ZJL3_9GAST</name>
<evidence type="ECO:0000313" key="2">
    <source>
        <dbReference type="EMBL" id="KAK3770136.1"/>
    </source>
</evidence>
<keyword evidence="3" id="KW-1185">Reference proteome</keyword>
<organism evidence="2 3">
    <name type="scientific">Elysia crispata</name>
    <name type="common">lettuce slug</name>
    <dbReference type="NCBI Taxonomy" id="231223"/>
    <lineage>
        <taxon>Eukaryota</taxon>
        <taxon>Metazoa</taxon>
        <taxon>Spiralia</taxon>
        <taxon>Lophotrochozoa</taxon>
        <taxon>Mollusca</taxon>
        <taxon>Gastropoda</taxon>
        <taxon>Heterobranchia</taxon>
        <taxon>Euthyneura</taxon>
        <taxon>Panpulmonata</taxon>
        <taxon>Sacoglossa</taxon>
        <taxon>Placobranchoidea</taxon>
        <taxon>Plakobranchidae</taxon>
        <taxon>Elysia</taxon>
    </lineage>
</organism>
<dbReference type="AlphaFoldDB" id="A0AAE0ZJL3"/>
<sequence>MSGAKTEPQRPKSTKNNFRRAKSIVAISSNSPKSVRKIYQGVGKRSLSPNKSPQETRKIPAISCLTLAAESSHNLGNCPSPATKLLRKKAVQESPSYNPRGNRK</sequence>
<reference evidence="2" key="1">
    <citation type="journal article" date="2023" name="G3 (Bethesda)">
        <title>A reference genome for the long-term kleptoplast-retaining sea slug Elysia crispata morphotype clarki.</title>
        <authorList>
            <person name="Eastman K.E."/>
            <person name="Pendleton A.L."/>
            <person name="Shaikh M.A."/>
            <person name="Suttiyut T."/>
            <person name="Ogas R."/>
            <person name="Tomko P."/>
            <person name="Gavelis G."/>
            <person name="Widhalm J.R."/>
            <person name="Wisecaver J.H."/>
        </authorList>
    </citation>
    <scope>NUCLEOTIDE SEQUENCE</scope>
    <source>
        <strain evidence="2">ECLA1</strain>
    </source>
</reference>
<gene>
    <name evidence="2" type="ORF">RRG08_007047</name>
</gene>
<feature type="region of interest" description="Disordered" evidence="1">
    <location>
        <begin position="1"/>
        <end position="21"/>
    </location>
</feature>
<evidence type="ECO:0000256" key="1">
    <source>
        <dbReference type="SAM" id="MobiDB-lite"/>
    </source>
</evidence>
<dbReference type="Proteomes" id="UP001283361">
    <property type="component" value="Unassembled WGS sequence"/>
</dbReference>
<comment type="caution">
    <text evidence="2">The sequence shown here is derived from an EMBL/GenBank/DDBJ whole genome shotgun (WGS) entry which is preliminary data.</text>
</comment>
<evidence type="ECO:0000313" key="3">
    <source>
        <dbReference type="Proteomes" id="UP001283361"/>
    </source>
</evidence>
<protein>
    <submittedName>
        <fullName evidence="2">Uncharacterized protein</fullName>
    </submittedName>
</protein>
<proteinExistence type="predicted"/>